<proteinExistence type="predicted"/>
<dbReference type="AlphaFoldDB" id="U3GWP1"/>
<dbReference type="KEGG" id="caz:CARG_09370"/>
<dbReference type="InterPro" id="IPR055370">
    <property type="entry name" value="Lsr2_DNA-bd"/>
</dbReference>
<dbReference type="EMBL" id="CP006365">
    <property type="protein sequence ID" value="AGU15970.1"/>
    <property type="molecule type" value="Genomic_DNA"/>
</dbReference>
<dbReference type="RefSeq" id="WP_021012366.1">
    <property type="nucleotide sequence ID" value="NC_022198.1"/>
</dbReference>
<dbReference type="PATRIC" id="fig|1348662.3.peg.1852"/>
<evidence type="ECO:0000313" key="4">
    <source>
        <dbReference type="EMBL" id="AGU15970.1"/>
    </source>
</evidence>
<dbReference type="Gene3D" id="4.10.320.10">
    <property type="entry name" value="E3-binding domain"/>
    <property type="match status" value="1"/>
</dbReference>
<reference evidence="4 5" key="1">
    <citation type="journal article" date="2013" name="Genome Announc.">
        <title>Whole-Genome Sequence of the Clinical Strain Corynebacterium argentoratense DSM 44202, Isolated from a Human Throat Specimen.</title>
        <authorList>
            <person name="Bomholt C."/>
            <person name="Glaub A."/>
            <person name="Gravermann K."/>
            <person name="Albersmeier A."/>
            <person name="Brinkrolf K."/>
            <person name="Ruckert C."/>
            <person name="Tauch A."/>
        </authorList>
    </citation>
    <scope>NUCLEOTIDE SEQUENCE [LARGE SCALE GENOMIC DNA]</scope>
    <source>
        <strain evidence="4">DSM 44202</strain>
    </source>
</reference>
<dbReference type="InterPro" id="IPR042261">
    <property type="entry name" value="Lsr2-like_dimerization"/>
</dbReference>
<dbReference type="eggNOG" id="ENOG5032RKK">
    <property type="taxonomic scope" value="Bacteria"/>
</dbReference>
<organism evidence="4 5">
    <name type="scientific">Corynebacterium argentoratense DSM 44202</name>
    <dbReference type="NCBI Taxonomy" id="1348662"/>
    <lineage>
        <taxon>Bacteria</taxon>
        <taxon>Bacillati</taxon>
        <taxon>Actinomycetota</taxon>
        <taxon>Actinomycetes</taxon>
        <taxon>Mycobacteriales</taxon>
        <taxon>Corynebacteriaceae</taxon>
        <taxon>Corynebacterium</taxon>
    </lineage>
</organism>
<feature type="domain" description="Lsr2 dimerization" evidence="2">
    <location>
        <begin position="1"/>
        <end position="61"/>
    </location>
</feature>
<dbReference type="GeneID" id="78250600"/>
<dbReference type="HOGENOM" id="CLU_139818_0_0_11"/>
<gene>
    <name evidence="4" type="ORF">CARG_09370</name>
</gene>
<evidence type="ECO:0000256" key="1">
    <source>
        <dbReference type="ARBA" id="ARBA00023125"/>
    </source>
</evidence>
<evidence type="ECO:0000313" key="5">
    <source>
        <dbReference type="Proteomes" id="UP000016943"/>
    </source>
</evidence>
<dbReference type="InterPro" id="IPR024412">
    <property type="entry name" value="Lsr2_dim_dom"/>
</dbReference>
<dbReference type="Gene3D" id="3.30.60.230">
    <property type="entry name" value="Lsr2, dimerization domain"/>
    <property type="match status" value="1"/>
</dbReference>
<evidence type="ECO:0000259" key="3">
    <source>
        <dbReference type="Pfam" id="PF23359"/>
    </source>
</evidence>
<feature type="domain" description="Lsr2 DNA-binding" evidence="3">
    <location>
        <begin position="74"/>
        <end position="109"/>
    </location>
</feature>
<dbReference type="Pfam" id="PF11774">
    <property type="entry name" value="Lsr2"/>
    <property type="match status" value="1"/>
</dbReference>
<keyword evidence="1" id="KW-0238">DNA-binding</keyword>
<dbReference type="STRING" id="1348662.CARG_09370"/>
<keyword evidence="5" id="KW-1185">Reference proteome</keyword>
<dbReference type="Pfam" id="PF23359">
    <property type="entry name" value="Lsr2_DNA-bd"/>
    <property type="match status" value="1"/>
</dbReference>
<dbReference type="GO" id="GO:0003677">
    <property type="term" value="F:DNA binding"/>
    <property type="evidence" value="ECO:0007669"/>
    <property type="project" value="UniProtKB-KW"/>
</dbReference>
<evidence type="ECO:0008006" key="6">
    <source>
        <dbReference type="Google" id="ProtNLM"/>
    </source>
</evidence>
<sequence length="115" mass="12880">MARQSIIQYIDDLDNTPISESELSEVHFSYQGVDYVIDLGPKNASALYDALKPYIANARREQKSGRKSAPVAQRQAENRAIRRWALDNGHRVSTRGKIPQDVIDAYHAAKARGQA</sequence>
<dbReference type="OrthoDB" id="4113332at2"/>
<accession>U3GWP1</accession>
<protein>
    <recommendedName>
        <fullName evidence="6">Lsr2 family protein</fullName>
    </recommendedName>
</protein>
<evidence type="ECO:0000259" key="2">
    <source>
        <dbReference type="Pfam" id="PF11774"/>
    </source>
</evidence>
<name>U3GWP1_9CORY</name>
<dbReference type="GO" id="GO:0016746">
    <property type="term" value="F:acyltransferase activity"/>
    <property type="evidence" value="ECO:0007669"/>
    <property type="project" value="InterPro"/>
</dbReference>
<dbReference type="Proteomes" id="UP000016943">
    <property type="component" value="Chromosome"/>
</dbReference>
<dbReference type="InterPro" id="IPR036625">
    <property type="entry name" value="E3-bd_dom_sf"/>
</dbReference>